<feature type="domain" description="DUF5735" evidence="3">
    <location>
        <begin position="1"/>
        <end position="107"/>
    </location>
</feature>
<feature type="region of interest" description="Disordered" evidence="1">
    <location>
        <begin position="1205"/>
        <end position="1224"/>
    </location>
</feature>
<proteinExistence type="predicted"/>
<evidence type="ECO:0000256" key="2">
    <source>
        <dbReference type="SAM" id="Phobius"/>
    </source>
</evidence>
<dbReference type="OrthoDB" id="6247150at2759"/>
<protein>
    <recommendedName>
        <fullName evidence="3">DUF5735 domain-containing protein</fullName>
    </recommendedName>
</protein>
<evidence type="ECO:0000256" key="1">
    <source>
        <dbReference type="SAM" id="MobiDB-lite"/>
    </source>
</evidence>
<feature type="region of interest" description="Disordered" evidence="1">
    <location>
        <begin position="1484"/>
        <end position="1513"/>
    </location>
</feature>
<feature type="region of interest" description="Disordered" evidence="1">
    <location>
        <begin position="1523"/>
        <end position="1542"/>
    </location>
</feature>
<sequence length="1703" mass="186119">MSSITVYLNTHAVHIHKSYISPLLALCTVENKGLIAQQNGILLCAFHVHIPLFPHISVNSSCLINCVNESDCVAQIDLDFIKSQYHLLTSVPVTVIVDYNVTAYQVNSTDGIIRYITRPDITQSLIHQNQKLLPVTVSVQQEWVWHTLMKDLYDLPIIQVGLPSLREKIFSIQLNINKSSIIQEVKLKLVLGSTLRYRYEKTIRSERSRPWRVKVISKRYGALIRVRRSVNETTKMGESLKLGHTTGLDPDYVIIADLVLEEILQGDLTQPYTPTPWSAVEDQSSRDLDTDHMDSPEFSEPNEPLSDASRSNQPLIQIQVVHLVPSGSIPQNQIDQPSTLLLIATPLIPKPDARRIFVLFEPKDILEPPWDPAIPSPEPYKLRVLSLTPSLQVTTLGPFGTRSAGHLTDITSEVYCRQSTLRASPIETGPSASSACPSTMLRAPPEVEDYVHFPNGSLLSTQSSVFSHPVDGLGDRLSWSDQLVLAVRSSSVASRQWGTMPSTYGPVRSGSSETIWVWRDWFGPTVRRWMLEGFQIHVTRKQLRKIAGWQINASFVYDRQFVAYPNESHRITERYEQTQITVTARIYTVRPGTGQRIYLSSTDHGNRPRDLPVDTYRSSIPSESETTEPMKFDVTRLLPPWALVVRPVLQNTREASPVTAAYIHYDTFSGRPYLVGLRPGPVLLGLVATFGDSQPLVSTYVYVGTSQTLADGTLEEEPLNIVGIRADCVDPSVRLSGHLSPTTMASGAEGIGFERLHGPSQDIRRSDPYDSTPDVQSLKHVPDYSLPNPQRLTVKLHQVDSSSNGLITAAASSATRSAEFLRSILRQKVATTGMAHGHPRPSASSVSCPLPLLSVSLIMSDGSVLPTHTVPPGQLRISSFGSDLVWDPSNDELVKRINLRIRINSLVVWSPRLRTPDEVTRYSVPLGVMDDVIAAVQSGSSLPDPGLPLTVSKLVTLTNIPQTSGTRQQHIRHQTNQLSNDENDGNQPTPALYLPADRANVFIASQNLHNEVSARNPTEDQSRRSATLITHILVGIGCLVVVLFTINGIVLLAIRKRRRRHRTTQPCRAGMKKSKIGHVDAYNVVGNDGTTKQNGGLDFYSPGVSSDTFNPQYHAPPYSESHPSQALLHNSSTCPPDITQMAAGLSCSSMGSGTSGPVNSLKQSMLMEAATNPYLLASDNSLPGVFHSPQNSQLSNMPPYTVSQMLPANSQTRPQPNASSWNSPSTLAHNRQFQCLNPTLINQSNMSIGWPPRLSPTTGGPCNAGYNSGFGSVGTAEGCSDEGVASGFEVISLSQEIGHSNVSTTGLLHPSSFGPQNPSRPPFCGISQNATGGTNSTASGGSATGLVGPVNRTLISAYKRSQTSGIGAGSLSGESSAGEFSDVRHISRRPGSVSPMEQDGHICMNQFTAGSPDHHLGRRQTSPPHCPYPINTKVPALSCMDSVRDVHYPQTRINLMAESFTNATPCSRFADGVQQRTAQIIRNGFQHSSPNQGRPHSQERLESGSLEQNGSLEIGNVRYKRDFSIPPPCSDRTHRDGNGHTVSDDLDVSPVPMPPMLLLNSQVCLDVLNPHNVNTLYNTTGLPAPPSPAELRTSLGSYKRSDSFGMATKQSALQVHEDSGPRHLNHQDILKGPPNSLSHASEEMVGDTLDMSDDLSSGSKCSSAFRKDVNLFGPIKPMEFPRGLAITETSDLTYLHKLPPPEF</sequence>
<reference evidence="4" key="1">
    <citation type="submission" date="2019-05" db="EMBL/GenBank/DDBJ databases">
        <title>Annotation for the trematode Paragonimus heterotremus.</title>
        <authorList>
            <person name="Choi Y.-J."/>
        </authorList>
    </citation>
    <scope>NUCLEOTIDE SEQUENCE</scope>
    <source>
        <strain evidence="4">LC</strain>
    </source>
</reference>
<dbReference type="EMBL" id="LUCH01000041">
    <property type="protein sequence ID" value="KAF5406304.1"/>
    <property type="molecule type" value="Genomic_DNA"/>
</dbReference>
<feature type="region of interest" description="Disordered" evidence="1">
    <location>
        <begin position="274"/>
        <end position="310"/>
    </location>
</feature>
<dbReference type="InterPro" id="IPR043793">
    <property type="entry name" value="DUF5735"/>
</dbReference>
<feature type="region of interest" description="Disordered" evidence="1">
    <location>
        <begin position="962"/>
        <end position="987"/>
    </location>
</feature>
<organism evidence="4 5">
    <name type="scientific">Paragonimus heterotremus</name>
    <dbReference type="NCBI Taxonomy" id="100268"/>
    <lineage>
        <taxon>Eukaryota</taxon>
        <taxon>Metazoa</taxon>
        <taxon>Spiralia</taxon>
        <taxon>Lophotrochozoa</taxon>
        <taxon>Platyhelminthes</taxon>
        <taxon>Trematoda</taxon>
        <taxon>Digenea</taxon>
        <taxon>Plagiorchiida</taxon>
        <taxon>Troglotremata</taxon>
        <taxon>Troglotrematidae</taxon>
        <taxon>Paragonimus</taxon>
    </lineage>
</organism>
<dbReference type="Proteomes" id="UP000748531">
    <property type="component" value="Unassembled WGS sequence"/>
</dbReference>
<keyword evidence="2" id="KW-0472">Membrane</keyword>
<evidence type="ECO:0000259" key="3">
    <source>
        <dbReference type="Pfam" id="PF19006"/>
    </source>
</evidence>
<keyword evidence="2" id="KW-0812">Transmembrane</keyword>
<feature type="compositionally biased region" description="Polar residues" evidence="1">
    <location>
        <begin position="1484"/>
        <end position="1495"/>
    </location>
</feature>
<name>A0A8J4TTG4_9TREM</name>
<feature type="compositionally biased region" description="Basic and acidic residues" evidence="1">
    <location>
        <begin position="752"/>
        <end position="768"/>
    </location>
</feature>
<feature type="compositionally biased region" description="Basic and acidic residues" evidence="1">
    <location>
        <begin position="283"/>
        <end position="295"/>
    </location>
</feature>
<keyword evidence="2" id="KW-1133">Transmembrane helix</keyword>
<feature type="transmembrane region" description="Helical" evidence="2">
    <location>
        <begin position="1028"/>
        <end position="1054"/>
    </location>
</feature>
<keyword evidence="5" id="KW-1185">Reference proteome</keyword>
<feature type="region of interest" description="Disordered" evidence="1">
    <location>
        <begin position="748"/>
        <end position="785"/>
    </location>
</feature>
<gene>
    <name evidence="4" type="ORF">PHET_00162</name>
</gene>
<comment type="caution">
    <text evidence="4">The sequence shown here is derived from an EMBL/GenBank/DDBJ whole genome shotgun (WGS) entry which is preliminary data.</text>
</comment>
<dbReference type="Pfam" id="PF19006">
    <property type="entry name" value="DUF5735"/>
    <property type="match status" value="1"/>
</dbReference>
<accession>A0A8J4TTG4</accession>
<evidence type="ECO:0000313" key="4">
    <source>
        <dbReference type="EMBL" id="KAF5406304.1"/>
    </source>
</evidence>
<evidence type="ECO:0000313" key="5">
    <source>
        <dbReference type="Proteomes" id="UP000748531"/>
    </source>
</evidence>